<dbReference type="VEuPathDB" id="FungiDB:P170DRAFT_403855"/>
<keyword evidence="5 6" id="KW-0472">Membrane</keyword>
<feature type="transmembrane region" description="Helical" evidence="6">
    <location>
        <begin position="85"/>
        <end position="107"/>
    </location>
</feature>
<dbReference type="SUPFAM" id="SSF103473">
    <property type="entry name" value="MFS general substrate transporter"/>
    <property type="match status" value="1"/>
</dbReference>
<evidence type="ECO:0000313" key="9">
    <source>
        <dbReference type="Proteomes" id="UP000234275"/>
    </source>
</evidence>
<feature type="transmembrane region" description="Helical" evidence="6">
    <location>
        <begin position="114"/>
        <end position="132"/>
    </location>
</feature>
<keyword evidence="9" id="KW-1185">Reference proteome</keyword>
<dbReference type="Gene3D" id="1.20.1250.20">
    <property type="entry name" value="MFS general substrate transporter like domains"/>
    <property type="match status" value="1"/>
</dbReference>
<dbReference type="InterPro" id="IPR011701">
    <property type="entry name" value="MFS"/>
</dbReference>
<dbReference type="PANTHER" id="PTHR23511:SF4">
    <property type="entry name" value="MAJOR FACILITATOR SUPERFAMILY (MFS) PROFILE DOMAIN-CONTAINING PROTEIN"/>
    <property type="match status" value="1"/>
</dbReference>
<protein>
    <submittedName>
        <fullName evidence="8">Sugar transporter</fullName>
    </submittedName>
</protein>
<proteinExistence type="predicted"/>
<feature type="transmembrane region" description="Helical" evidence="6">
    <location>
        <begin position="51"/>
        <end position="73"/>
    </location>
</feature>
<evidence type="ECO:0000259" key="7">
    <source>
        <dbReference type="PROSITE" id="PS50850"/>
    </source>
</evidence>
<evidence type="ECO:0000256" key="3">
    <source>
        <dbReference type="ARBA" id="ARBA00022692"/>
    </source>
</evidence>
<dbReference type="EMBL" id="MSFO01000002">
    <property type="protein sequence ID" value="PLB53076.1"/>
    <property type="molecule type" value="Genomic_DNA"/>
</dbReference>
<feature type="domain" description="Major facilitator superfamily (MFS) profile" evidence="7">
    <location>
        <begin position="51"/>
        <end position="497"/>
    </location>
</feature>
<dbReference type="GO" id="GO:0022857">
    <property type="term" value="F:transmembrane transporter activity"/>
    <property type="evidence" value="ECO:0007669"/>
    <property type="project" value="InterPro"/>
</dbReference>
<feature type="transmembrane region" description="Helical" evidence="6">
    <location>
        <begin position="176"/>
        <end position="199"/>
    </location>
</feature>
<feature type="transmembrane region" description="Helical" evidence="6">
    <location>
        <begin position="319"/>
        <end position="339"/>
    </location>
</feature>
<keyword evidence="3 6" id="KW-0812">Transmembrane</keyword>
<dbReference type="OrthoDB" id="3936150at2759"/>
<keyword evidence="2" id="KW-0813">Transport</keyword>
<dbReference type="Pfam" id="PF07690">
    <property type="entry name" value="MFS_1"/>
    <property type="match status" value="1"/>
</dbReference>
<comment type="caution">
    <text evidence="8">The sequence shown here is derived from an EMBL/GenBank/DDBJ whole genome shotgun (WGS) entry which is preliminary data.</text>
</comment>
<dbReference type="RefSeq" id="XP_024708378.1">
    <property type="nucleotide sequence ID" value="XM_024846499.1"/>
</dbReference>
<evidence type="ECO:0000256" key="5">
    <source>
        <dbReference type="ARBA" id="ARBA00023136"/>
    </source>
</evidence>
<dbReference type="InterPro" id="IPR036259">
    <property type="entry name" value="MFS_trans_sf"/>
</dbReference>
<feature type="transmembrane region" description="Helical" evidence="6">
    <location>
        <begin position="219"/>
        <end position="238"/>
    </location>
</feature>
<keyword evidence="4 6" id="KW-1133">Transmembrane helix</keyword>
<evidence type="ECO:0000256" key="6">
    <source>
        <dbReference type="SAM" id="Phobius"/>
    </source>
</evidence>
<organism evidence="8 9">
    <name type="scientific">Aspergillus steynii IBT 23096</name>
    <dbReference type="NCBI Taxonomy" id="1392250"/>
    <lineage>
        <taxon>Eukaryota</taxon>
        <taxon>Fungi</taxon>
        <taxon>Dikarya</taxon>
        <taxon>Ascomycota</taxon>
        <taxon>Pezizomycotina</taxon>
        <taxon>Eurotiomycetes</taxon>
        <taxon>Eurotiomycetidae</taxon>
        <taxon>Eurotiales</taxon>
        <taxon>Aspergillaceae</taxon>
        <taxon>Aspergillus</taxon>
        <taxon>Aspergillus subgen. Circumdati</taxon>
    </lineage>
</organism>
<reference evidence="8 9" key="1">
    <citation type="submission" date="2016-12" db="EMBL/GenBank/DDBJ databases">
        <title>The genomes of Aspergillus section Nigri reveals drivers in fungal speciation.</title>
        <authorList>
            <consortium name="DOE Joint Genome Institute"/>
            <person name="Vesth T.C."/>
            <person name="Nybo J."/>
            <person name="Theobald S."/>
            <person name="Brandl J."/>
            <person name="Frisvad J.C."/>
            <person name="Nielsen K.F."/>
            <person name="Lyhne E.K."/>
            <person name="Kogle M.E."/>
            <person name="Kuo A."/>
            <person name="Riley R."/>
            <person name="Clum A."/>
            <person name="Nolan M."/>
            <person name="Lipzen A."/>
            <person name="Salamov A."/>
            <person name="Henrissat B."/>
            <person name="Wiebenga A."/>
            <person name="De Vries R.P."/>
            <person name="Grigoriev I.V."/>
            <person name="Mortensen U.H."/>
            <person name="Andersen M.R."/>
            <person name="Baker S.E."/>
        </authorList>
    </citation>
    <scope>NUCLEOTIDE SEQUENCE [LARGE SCALE GENOMIC DNA]</scope>
    <source>
        <strain evidence="8 9">IBT 23096</strain>
    </source>
</reference>
<accession>A0A2I2GJL9</accession>
<dbReference type="PROSITE" id="PS50850">
    <property type="entry name" value="MFS"/>
    <property type="match status" value="1"/>
</dbReference>
<feature type="transmembrane region" description="Helical" evidence="6">
    <location>
        <begin position="473"/>
        <end position="494"/>
    </location>
</feature>
<feature type="transmembrane region" description="Helical" evidence="6">
    <location>
        <begin position="138"/>
        <end position="164"/>
    </location>
</feature>
<dbReference type="InterPro" id="IPR020846">
    <property type="entry name" value="MFS_dom"/>
</dbReference>
<dbReference type="GeneID" id="36554198"/>
<sequence length="505" mass="54906">MDKDSLNVDPEILSSAEGQLQDITLDATARNIALINHAIESIGFGKYQIRLFFTCGFGFFVDQMLAVSVGLVLPQITKQWDTKYPSMLTAALYSGSLVGALGCGHAADMIGRRLVWQISLFVVTIFTMIAAASPNFAALAAFIGLQMVGGGGNIALDLTVFIEWLPNSKDYMLTALGMWFGVGNAVGGLLAWPLIIYFSCPVDATPATCSNAENMGWRYQYILIGGLCFVLAVIRVFFMKMEESTKWLVSQGRFEEAIDSLRKVAETNNSELPISSQDFYPIADTPQVESRTQKAQTQLSHIRSLFVTRKLGISTTGVILLWTAIGIAYPLYTLFLPIYLQTNGANLGSGSTFQTYRDYCISSSIGILGPILSTLLVNVRFLGRRRSMALTAICAGAFAGAFTTVRSEGANIAFSSLVNFWQHGYYAILYSYTPEVMPTASRGTGCGTAVAFGRLASLASPFVATFADTATSVPIWVCLGLYVFSGVVALGLPFEPRHFDDEERF</sequence>
<dbReference type="AlphaFoldDB" id="A0A2I2GJL9"/>
<evidence type="ECO:0000256" key="1">
    <source>
        <dbReference type="ARBA" id="ARBA00004141"/>
    </source>
</evidence>
<keyword evidence="8" id="KW-0762">Sugar transport</keyword>
<comment type="subcellular location">
    <subcellularLocation>
        <location evidence="1">Membrane</location>
        <topology evidence="1">Multi-pass membrane protein</topology>
    </subcellularLocation>
</comment>
<dbReference type="GO" id="GO:0016020">
    <property type="term" value="C:membrane"/>
    <property type="evidence" value="ECO:0007669"/>
    <property type="project" value="UniProtKB-SubCell"/>
</dbReference>
<feature type="transmembrane region" description="Helical" evidence="6">
    <location>
        <begin position="359"/>
        <end position="377"/>
    </location>
</feature>
<evidence type="ECO:0000256" key="4">
    <source>
        <dbReference type="ARBA" id="ARBA00022989"/>
    </source>
</evidence>
<dbReference type="Proteomes" id="UP000234275">
    <property type="component" value="Unassembled WGS sequence"/>
</dbReference>
<name>A0A2I2GJL9_9EURO</name>
<evidence type="ECO:0000256" key="2">
    <source>
        <dbReference type="ARBA" id="ARBA00022448"/>
    </source>
</evidence>
<dbReference type="PANTHER" id="PTHR23511">
    <property type="entry name" value="SYNAPTIC VESICLE GLYCOPROTEIN 2"/>
    <property type="match status" value="1"/>
</dbReference>
<evidence type="ECO:0000313" key="8">
    <source>
        <dbReference type="EMBL" id="PLB53076.1"/>
    </source>
</evidence>
<gene>
    <name evidence="8" type="ORF">P170DRAFT_403855</name>
</gene>